<evidence type="ECO:0000256" key="6">
    <source>
        <dbReference type="ARBA" id="ARBA00022777"/>
    </source>
</evidence>
<dbReference type="PROSITE" id="PS50109">
    <property type="entry name" value="HIS_KIN"/>
    <property type="match status" value="1"/>
</dbReference>
<dbReference type="InterPro" id="IPR013655">
    <property type="entry name" value="PAS_fold_3"/>
</dbReference>
<dbReference type="Pfam" id="PF02518">
    <property type="entry name" value="HATPase_c"/>
    <property type="match status" value="1"/>
</dbReference>
<dbReference type="Gene3D" id="3.40.50.2300">
    <property type="match status" value="1"/>
</dbReference>
<dbReference type="SUPFAM" id="SSF47384">
    <property type="entry name" value="Homodimeric domain of signal transducing histidine kinase"/>
    <property type="match status" value="1"/>
</dbReference>
<dbReference type="EMBL" id="JAPFQI010000022">
    <property type="protein sequence ID" value="MCW8087834.1"/>
    <property type="molecule type" value="Genomic_DNA"/>
</dbReference>
<protein>
    <recommendedName>
        <fullName evidence="2">histidine kinase</fullName>
        <ecNumber evidence="2">2.7.13.3</ecNumber>
    </recommendedName>
</protein>
<comment type="caution">
    <text evidence="15">The sequence shown here is derived from an EMBL/GenBank/DDBJ whole genome shotgun (WGS) entry which is preliminary data.</text>
</comment>
<dbReference type="NCBIfam" id="TIGR00229">
    <property type="entry name" value="sensory_box"/>
    <property type="match status" value="5"/>
</dbReference>
<dbReference type="InterPro" id="IPR003018">
    <property type="entry name" value="GAF"/>
</dbReference>
<keyword evidence="8" id="KW-0902">Two-component regulatory system</keyword>
<gene>
    <name evidence="15" type="ORF">OF850_19710</name>
</gene>
<dbReference type="SMART" id="SM00091">
    <property type="entry name" value="PAS"/>
    <property type="match status" value="5"/>
</dbReference>
<dbReference type="SMART" id="SM00086">
    <property type="entry name" value="PAC"/>
    <property type="match status" value="4"/>
</dbReference>
<dbReference type="SMART" id="SM00388">
    <property type="entry name" value="HisKA"/>
    <property type="match status" value="1"/>
</dbReference>
<dbReference type="SUPFAM" id="SSF55781">
    <property type="entry name" value="GAF domain-like"/>
    <property type="match status" value="1"/>
</dbReference>
<keyword evidence="3 9" id="KW-0597">Phosphoprotein</keyword>
<feature type="domain" description="PAS" evidence="13">
    <location>
        <begin position="293"/>
        <end position="339"/>
    </location>
</feature>
<organism evidence="15 16">
    <name type="scientific">Sabulicella glaciei</name>
    <dbReference type="NCBI Taxonomy" id="2984948"/>
    <lineage>
        <taxon>Bacteria</taxon>
        <taxon>Pseudomonadati</taxon>
        <taxon>Pseudomonadota</taxon>
        <taxon>Alphaproteobacteria</taxon>
        <taxon>Acetobacterales</taxon>
        <taxon>Acetobacteraceae</taxon>
        <taxon>Sabulicella</taxon>
    </lineage>
</organism>
<dbReference type="InterPro" id="IPR013767">
    <property type="entry name" value="PAS_fold"/>
</dbReference>
<dbReference type="Gene3D" id="3.30.565.10">
    <property type="entry name" value="Histidine kinase-like ATPase, C-terminal domain"/>
    <property type="match status" value="1"/>
</dbReference>
<evidence type="ECO:0000256" key="5">
    <source>
        <dbReference type="ARBA" id="ARBA00022741"/>
    </source>
</evidence>
<comment type="catalytic activity">
    <reaction evidence="1">
        <text>ATP + protein L-histidine = ADP + protein N-phospho-L-histidine.</text>
        <dbReference type="EC" id="2.7.13.3"/>
    </reaction>
</comment>
<dbReference type="PROSITE" id="PS50110">
    <property type="entry name" value="RESPONSE_REGULATORY"/>
    <property type="match status" value="1"/>
</dbReference>
<dbReference type="CDD" id="cd00082">
    <property type="entry name" value="HisKA"/>
    <property type="match status" value="1"/>
</dbReference>
<reference evidence="15 16" key="1">
    <citation type="submission" date="2022-10" db="EMBL/GenBank/DDBJ databases">
        <title>Roseococcus glaciei nov., sp. nov., isolated from glacier.</title>
        <authorList>
            <person name="Liu Q."/>
            <person name="Xin Y.-H."/>
        </authorList>
    </citation>
    <scope>NUCLEOTIDE SEQUENCE [LARGE SCALE GENOMIC DNA]</scope>
    <source>
        <strain evidence="15 16">MDT2-1-1</strain>
    </source>
</reference>
<dbReference type="InterPro" id="IPR013656">
    <property type="entry name" value="PAS_4"/>
</dbReference>
<dbReference type="InterPro" id="IPR029016">
    <property type="entry name" value="GAF-like_dom_sf"/>
</dbReference>
<name>A0ABT3P256_9PROT</name>
<dbReference type="InterPro" id="IPR035965">
    <property type="entry name" value="PAS-like_dom_sf"/>
</dbReference>
<dbReference type="InterPro" id="IPR001610">
    <property type="entry name" value="PAC"/>
</dbReference>
<feature type="domain" description="Response regulatory" evidence="12">
    <location>
        <begin position="1166"/>
        <end position="1281"/>
    </location>
</feature>
<feature type="domain" description="PAC" evidence="14">
    <location>
        <begin position="499"/>
        <end position="551"/>
    </location>
</feature>
<dbReference type="InterPro" id="IPR004358">
    <property type="entry name" value="Sig_transdc_His_kin-like_C"/>
</dbReference>
<dbReference type="Pfam" id="PF00072">
    <property type="entry name" value="Response_reg"/>
    <property type="match status" value="1"/>
</dbReference>
<evidence type="ECO:0000256" key="8">
    <source>
        <dbReference type="ARBA" id="ARBA00023012"/>
    </source>
</evidence>
<evidence type="ECO:0000313" key="16">
    <source>
        <dbReference type="Proteomes" id="UP001526430"/>
    </source>
</evidence>
<dbReference type="InterPro" id="IPR011006">
    <property type="entry name" value="CheY-like_superfamily"/>
</dbReference>
<dbReference type="SUPFAM" id="SSF55785">
    <property type="entry name" value="PYP-like sensor domain (PAS domain)"/>
    <property type="match status" value="5"/>
</dbReference>
<dbReference type="CDD" id="cd18161">
    <property type="entry name" value="REC_hyHK_blue-like"/>
    <property type="match status" value="1"/>
</dbReference>
<keyword evidence="6" id="KW-0418">Kinase</keyword>
<dbReference type="InterPro" id="IPR036890">
    <property type="entry name" value="HATPase_C_sf"/>
</dbReference>
<dbReference type="RefSeq" id="WP_301592040.1">
    <property type="nucleotide sequence ID" value="NZ_JAPFQI010000022.1"/>
</dbReference>
<keyword evidence="5" id="KW-0547">Nucleotide-binding</keyword>
<dbReference type="InterPro" id="IPR001789">
    <property type="entry name" value="Sig_transdc_resp-reg_receiver"/>
</dbReference>
<dbReference type="InterPro" id="IPR036097">
    <property type="entry name" value="HisK_dim/P_sf"/>
</dbReference>
<dbReference type="Pfam" id="PF00512">
    <property type="entry name" value="HisKA"/>
    <property type="match status" value="1"/>
</dbReference>
<dbReference type="PANTHER" id="PTHR43065:SF42">
    <property type="entry name" value="TWO-COMPONENT SENSOR PPRA"/>
    <property type="match status" value="1"/>
</dbReference>
<dbReference type="SUPFAM" id="SSF55874">
    <property type="entry name" value="ATPase domain of HSP90 chaperone/DNA topoisomerase II/histidine kinase"/>
    <property type="match status" value="1"/>
</dbReference>
<feature type="domain" description="PAS" evidence="13">
    <location>
        <begin position="552"/>
        <end position="604"/>
    </location>
</feature>
<proteinExistence type="predicted"/>
<dbReference type="CDD" id="cd00130">
    <property type="entry name" value="PAS"/>
    <property type="match status" value="4"/>
</dbReference>
<keyword evidence="4" id="KW-0808">Transferase</keyword>
<dbReference type="InterPro" id="IPR005467">
    <property type="entry name" value="His_kinase_dom"/>
</dbReference>
<dbReference type="SMART" id="SM00065">
    <property type="entry name" value="GAF"/>
    <property type="match status" value="1"/>
</dbReference>
<dbReference type="PANTHER" id="PTHR43065">
    <property type="entry name" value="SENSOR HISTIDINE KINASE"/>
    <property type="match status" value="1"/>
</dbReference>
<evidence type="ECO:0000256" key="10">
    <source>
        <dbReference type="SAM" id="Coils"/>
    </source>
</evidence>
<dbReference type="Pfam" id="PF00989">
    <property type="entry name" value="PAS"/>
    <property type="match status" value="2"/>
</dbReference>
<evidence type="ECO:0000259" key="13">
    <source>
        <dbReference type="PROSITE" id="PS50112"/>
    </source>
</evidence>
<dbReference type="EC" id="2.7.13.3" evidence="2"/>
<dbReference type="SMART" id="SM00387">
    <property type="entry name" value="HATPase_c"/>
    <property type="match status" value="1"/>
</dbReference>
<dbReference type="InterPro" id="IPR000014">
    <property type="entry name" value="PAS"/>
</dbReference>
<evidence type="ECO:0000259" key="11">
    <source>
        <dbReference type="PROSITE" id="PS50109"/>
    </source>
</evidence>
<evidence type="ECO:0000259" key="12">
    <source>
        <dbReference type="PROSITE" id="PS50110"/>
    </source>
</evidence>
<feature type="modified residue" description="4-aspartylphosphate" evidence="9">
    <location>
        <position position="1216"/>
    </location>
</feature>
<keyword evidence="10" id="KW-0175">Coiled coil</keyword>
<dbReference type="SUPFAM" id="SSF52172">
    <property type="entry name" value="CheY-like"/>
    <property type="match status" value="1"/>
</dbReference>
<dbReference type="Pfam" id="PF08448">
    <property type="entry name" value="PAS_4"/>
    <property type="match status" value="2"/>
</dbReference>
<feature type="domain" description="PAC" evidence="14">
    <location>
        <begin position="630"/>
        <end position="682"/>
    </location>
</feature>
<dbReference type="SMART" id="SM00448">
    <property type="entry name" value="REC"/>
    <property type="match status" value="1"/>
</dbReference>
<evidence type="ECO:0000256" key="1">
    <source>
        <dbReference type="ARBA" id="ARBA00000085"/>
    </source>
</evidence>
<dbReference type="Pfam" id="PF13185">
    <property type="entry name" value="GAF_2"/>
    <property type="match status" value="1"/>
</dbReference>
<evidence type="ECO:0000256" key="2">
    <source>
        <dbReference type="ARBA" id="ARBA00012438"/>
    </source>
</evidence>
<keyword evidence="16" id="KW-1185">Reference proteome</keyword>
<feature type="domain" description="PAC" evidence="14">
    <location>
        <begin position="118"/>
        <end position="171"/>
    </location>
</feature>
<evidence type="ECO:0000256" key="7">
    <source>
        <dbReference type="ARBA" id="ARBA00022840"/>
    </source>
</evidence>
<dbReference type="InterPro" id="IPR003594">
    <property type="entry name" value="HATPase_dom"/>
</dbReference>
<dbReference type="Gene3D" id="1.10.287.130">
    <property type="match status" value="1"/>
</dbReference>
<feature type="domain" description="Histidine kinase" evidence="11">
    <location>
        <begin position="917"/>
        <end position="1142"/>
    </location>
</feature>
<accession>A0ABT3P256</accession>
<dbReference type="InterPro" id="IPR000700">
    <property type="entry name" value="PAS-assoc_C"/>
</dbReference>
<evidence type="ECO:0000256" key="4">
    <source>
        <dbReference type="ARBA" id="ARBA00022679"/>
    </source>
</evidence>
<evidence type="ECO:0000313" key="15">
    <source>
        <dbReference type="EMBL" id="MCW8087834.1"/>
    </source>
</evidence>
<dbReference type="PROSITE" id="PS50112">
    <property type="entry name" value="PAS"/>
    <property type="match status" value="2"/>
</dbReference>
<keyword evidence="7" id="KW-0067">ATP-binding</keyword>
<feature type="coiled-coil region" evidence="10">
    <location>
        <begin position="856"/>
        <end position="901"/>
    </location>
</feature>
<dbReference type="PROSITE" id="PS50113">
    <property type="entry name" value="PAC"/>
    <property type="match status" value="4"/>
</dbReference>
<dbReference type="InterPro" id="IPR003661">
    <property type="entry name" value="HisK_dim/P_dom"/>
</dbReference>
<dbReference type="PRINTS" id="PR00344">
    <property type="entry name" value="BCTRLSENSOR"/>
</dbReference>
<dbReference type="Gene3D" id="3.30.450.20">
    <property type="entry name" value="PAS domain"/>
    <property type="match status" value="5"/>
</dbReference>
<evidence type="ECO:0000256" key="9">
    <source>
        <dbReference type="PROSITE-ProRule" id="PRU00169"/>
    </source>
</evidence>
<dbReference type="Pfam" id="PF08447">
    <property type="entry name" value="PAS_3"/>
    <property type="match status" value="1"/>
</dbReference>
<evidence type="ECO:0000256" key="3">
    <source>
        <dbReference type="ARBA" id="ARBA00022553"/>
    </source>
</evidence>
<feature type="domain" description="PAC" evidence="14">
    <location>
        <begin position="367"/>
        <end position="420"/>
    </location>
</feature>
<dbReference type="CDD" id="cd16919">
    <property type="entry name" value="HATPase_CckA-like"/>
    <property type="match status" value="1"/>
</dbReference>
<sequence length="1289" mass="142761">MTDAPGAARPETGFLDGGGETGALIAARDWSRTSLGPTETWLQSLKTATALLLRSPVPMVMLWGEHGVMLYNDAYSVFAGARHPELLGSNLREGWPEVADFHDHVMNAVLAGGTLAYKDQELTLHRHGYPEQVWMDLAYSPVLDESGRPAGVLAVVTETTERVCAERELHKERDRSRRVLDGMAEGFVLLDYEFRVLDINAEGMRLEHRPRDEIIGRVHWEVWPGTEDSELGRLYKRAMVERASVSLVHRYEWEDDGRSSWIDVRAYPVADGLAIFYRDVSEAKRAEDRLRASEEQLRGVIEGARDHAILTTDLERRITSWSAGAEATFGYTADEVLGQVSDILFTREDREVDRPEWEVATAEREGSAPDVRWHLRKDGTLVFVNGSVRPIHDGQGRTTGFLKIGRDETERQQAEAALKVSEERFRFALEAAGGIGTWDWDVAADRVYASPHFAEMYGLDPRAANEGRPMADYVAGVHADDRDRVGRLMKEAVQTGGDYRAEYRTLGRDDGMRWVVARGRCLSDEDARATRFSGVTFDITDRKRAEIELAETSRRLDAILANTREAVFLMDHQQQCVYANAAAAKLTGYRFEDMRGRPLHDVVHHKRPDGSHYPLEECPIDRAFPERAQMSGEELFVAPDGSFYPVAFTASPVLDDEGEPVGTVIEVRSIADEKEREADRRSAYERLAEETRTLETLNQTGAALAGELDLERVIQMVADAGVELTGAAFGAFFRNVLGEAGESYMLYTLSGVERAAFEGFPMPRATAVFRPTFQGEGVIRSEDILADVRYGKNEPHHGMPKGHLPVRSYLAVPVTSRSGEVVGGLFFGHPEPGRFTERHERLMLGLAGQAAIATDNARLFQAAQREIKERRRAEEQLRELNDTLERRVEEEVTERAKTEEALRQSQKMEAVGQLTGGIAHDFNNLLTGIIGSLDMMQRRIAKGETDIIERYTTIAITSANRAAALTHRLLAFSRRQPLDPKPVSANRLVTGMEELLRRTIGEAIRLEMVTAGGLWQTLCDPHQLESAILNLAINARDAMPGGGTLTIETCNAHLDTAYAAKSREVKPGQYICICVTDTGSGMSPDVIAKAFDPFFTTKPIGMGTGLGLSMIYGFARQSEGYAKIYSEVGQGTTVKLYLPRYYGEGEDAGEGPGEVLEAHSAQMGEVVAVVEDETAVRDLVVDVLQELGYRVVEAVDGPSGLKLLQSDMHVDLLVTDVGLPGLNGRQLADYARQHRPGLKVLFMTGYAENATIANGFLEPGMQMITKPFAIEALATRIRDMIEQGGPAAF</sequence>
<evidence type="ECO:0000259" key="14">
    <source>
        <dbReference type="PROSITE" id="PS50113"/>
    </source>
</evidence>
<dbReference type="Gene3D" id="3.30.450.40">
    <property type="match status" value="1"/>
</dbReference>
<dbReference type="Proteomes" id="UP001526430">
    <property type="component" value="Unassembled WGS sequence"/>
</dbReference>